<organism evidence="1 2">
    <name type="scientific">Virgisporangium aurantiacum</name>
    <dbReference type="NCBI Taxonomy" id="175570"/>
    <lineage>
        <taxon>Bacteria</taxon>
        <taxon>Bacillati</taxon>
        <taxon>Actinomycetota</taxon>
        <taxon>Actinomycetes</taxon>
        <taxon>Micromonosporales</taxon>
        <taxon>Micromonosporaceae</taxon>
        <taxon>Virgisporangium</taxon>
    </lineage>
</organism>
<protein>
    <submittedName>
        <fullName evidence="1">Uncharacterized protein</fullName>
    </submittedName>
</protein>
<proteinExistence type="predicted"/>
<keyword evidence="2" id="KW-1185">Reference proteome</keyword>
<reference evidence="1" key="1">
    <citation type="submission" date="2021-01" db="EMBL/GenBank/DDBJ databases">
        <title>Whole genome shotgun sequence of Virgisporangium aurantiacum NBRC 16421.</title>
        <authorList>
            <person name="Komaki H."/>
            <person name="Tamura T."/>
        </authorList>
    </citation>
    <scope>NUCLEOTIDE SEQUENCE</scope>
    <source>
        <strain evidence="1">NBRC 16421</strain>
    </source>
</reference>
<dbReference type="Proteomes" id="UP000612585">
    <property type="component" value="Unassembled WGS sequence"/>
</dbReference>
<dbReference type="RefSeq" id="WP_204009689.1">
    <property type="nucleotide sequence ID" value="NZ_BOPG01000092.1"/>
</dbReference>
<sequence length="294" mass="31763">MSHSLAFQPFPTKLYVQQGPSCWLYVVEAVAAARATNTGRTTRYLRMVMNAYPSQDDVERALAAHAEPKPAKRTLALQLTAANLSNMVAALATWRDGEGGRRAGGQISKDLVERYARQNSCGGAVEFLKPVSAWPTPVAGIIAEFTAATDRANRLVQLAAEGTDEAHALLNTGAMRLGGPKQRQEDTHAALCNASVPCYARIGKRFKLLPTDTGAVADLTGRDATTMDPTTHAVLLHGYDAVNQVVTYKDPNYGDIEIKVTLAQFANMHRGEDVELLSFFSSGVKCSRLAEVLD</sequence>
<gene>
    <name evidence="1" type="ORF">Vau01_108780</name>
</gene>
<evidence type="ECO:0000313" key="1">
    <source>
        <dbReference type="EMBL" id="GIJ63362.1"/>
    </source>
</evidence>
<evidence type="ECO:0000313" key="2">
    <source>
        <dbReference type="Proteomes" id="UP000612585"/>
    </source>
</evidence>
<dbReference type="EMBL" id="BOPG01000092">
    <property type="protein sequence ID" value="GIJ63362.1"/>
    <property type="molecule type" value="Genomic_DNA"/>
</dbReference>
<accession>A0A8J3ZFV5</accession>
<dbReference type="AlphaFoldDB" id="A0A8J3ZFV5"/>
<name>A0A8J3ZFV5_9ACTN</name>
<comment type="caution">
    <text evidence="1">The sequence shown here is derived from an EMBL/GenBank/DDBJ whole genome shotgun (WGS) entry which is preliminary data.</text>
</comment>